<dbReference type="Proteomes" id="UP000596660">
    <property type="component" value="Unplaced"/>
</dbReference>
<dbReference type="AlphaFoldDB" id="A0A803LB56"/>
<comment type="function">
    <text evidence="1">Involved in auxin transport. Regulator of the auxin signaling pathway.</text>
</comment>
<evidence type="ECO:0000256" key="1">
    <source>
        <dbReference type="ARBA" id="ARBA00002281"/>
    </source>
</evidence>
<organism evidence="9 10">
    <name type="scientific">Chenopodium quinoa</name>
    <name type="common">Quinoa</name>
    <dbReference type="NCBI Taxonomy" id="63459"/>
    <lineage>
        <taxon>Eukaryota</taxon>
        <taxon>Viridiplantae</taxon>
        <taxon>Streptophyta</taxon>
        <taxon>Embryophyta</taxon>
        <taxon>Tracheophyta</taxon>
        <taxon>Spermatophyta</taxon>
        <taxon>Magnoliopsida</taxon>
        <taxon>eudicotyledons</taxon>
        <taxon>Gunneridae</taxon>
        <taxon>Pentapetalae</taxon>
        <taxon>Caryophyllales</taxon>
        <taxon>Chenopodiaceae</taxon>
        <taxon>Chenopodioideae</taxon>
        <taxon>Atripliceae</taxon>
        <taxon>Chenopodium</taxon>
    </lineage>
</organism>
<feature type="region of interest" description="Disordered" evidence="8">
    <location>
        <begin position="161"/>
        <end position="186"/>
    </location>
</feature>
<dbReference type="PANTHER" id="PTHR33541">
    <property type="entry name" value="PROTEIN BIG GRAIN 1-LIKE A-RELATED"/>
    <property type="match status" value="1"/>
</dbReference>
<keyword evidence="10" id="KW-1185">Reference proteome</keyword>
<proteinExistence type="inferred from homology"/>
<reference evidence="9" key="2">
    <citation type="submission" date="2021-03" db="UniProtKB">
        <authorList>
            <consortium name="EnsemblPlants"/>
        </authorList>
    </citation>
    <scope>IDENTIFICATION</scope>
</reference>
<dbReference type="InterPro" id="IPR039621">
    <property type="entry name" value="BG1-like"/>
</dbReference>
<accession>A0A803LB56</accession>
<feature type="compositionally biased region" description="Polar residues" evidence="8">
    <location>
        <begin position="170"/>
        <end position="179"/>
    </location>
</feature>
<dbReference type="EnsemblPlants" id="AUR62009095-RA">
    <property type="protein sequence ID" value="AUR62009095-RA:cds"/>
    <property type="gene ID" value="AUR62009095"/>
</dbReference>
<evidence type="ECO:0000256" key="2">
    <source>
        <dbReference type="ARBA" id="ARBA00004236"/>
    </source>
</evidence>
<keyword evidence="4" id="KW-0813">Transport</keyword>
<evidence type="ECO:0000256" key="5">
    <source>
        <dbReference type="ARBA" id="ARBA00022475"/>
    </source>
</evidence>
<comment type="subcellular location">
    <subcellularLocation>
        <location evidence="2">Cell membrane</location>
    </subcellularLocation>
</comment>
<comment type="similarity">
    <text evidence="3">Belongs to the BIG GRAIN 1 (BG1) plant protein family.</text>
</comment>
<evidence type="ECO:0000313" key="9">
    <source>
        <dbReference type="EnsemblPlants" id="AUR62009095-RA:cds"/>
    </source>
</evidence>
<evidence type="ECO:0000256" key="3">
    <source>
        <dbReference type="ARBA" id="ARBA00010067"/>
    </source>
</evidence>
<feature type="compositionally biased region" description="Low complexity" evidence="8">
    <location>
        <begin position="56"/>
        <end position="70"/>
    </location>
</feature>
<keyword evidence="5" id="KW-1003">Cell membrane</keyword>
<reference evidence="9" key="1">
    <citation type="journal article" date="2017" name="Nature">
        <title>The genome of Chenopodium quinoa.</title>
        <authorList>
            <person name="Jarvis D.E."/>
            <person name="Ho Y.S."/>
            <person name="Lightfoot D.J."/>
            <person name="Schmoeckel S.M."/>
            <person name="Li B."/>
            <person name="Borm T.J.A."/>
            <person name="Ohyanagi H."/>
            <person name="Mineta K."/>
            <person name="Michell C.T."/>
            <person name="Saber N."/>
            <person name="Kharbatia N.M."/>
            <person name="Rupper R.R."/>
            <person name="Sharp A.R."/>
            <person name="Dally N."/>
            <person name="Boughton B.A."/>
            <person name="Woo Y.H."/>
            <person name="Gao G."/>
            <person name="Schijlen E.G.W.M."/>
            <person name="Guo X."/>
            <person name="Momin A.A."/>
            <person name="Negrao S."/>
            <person name="Al-Babili S."/>
            <person name="Gehring C."/>
            <person name="Roessner U."/>
            <person name="Jung C."/>
            <person name="Murphy K."/>
            <person name="Arold S.T."/>
            <person name="Gojobori T."/>
            <person name="van der Linden C.G."/>
            <person name="van Loo E.N."/>
            <person name="Jellen E.N."/>
            <person name="Maughan P.J."/>
            <person name="Tester M."/>
        </authorList>
    </citation>
    <scope>NUCLEOTIDE SEQUENCE [LARGE SCALE GENOMIC DNA]</scope>
    <source>
        <strain evidence="9">cv. PI 614886</strain>
    </source>
</reference>
<sequence length="340" mass="38621">MSSLRRACLVEKWMEKKVNDKVITRGVEKKSNSRSSSSTTLLEEFDLQDALFFSSTTTTTTSTSSSPSETEFPDYPAPKQKDRANCFAPPRPKPIKTHSIESKYLKQLDNNKVLDNEDLTMSSSTTRSRAAHFYSNLKNLKQPISPGLRLTNFMNSLFAKEGKNSRKKGNNSIASTKQGNTKDDTRSYSYDYSSCSSASSFSRSCMTKNKKVQDEGVKRTVRFCPVSVIVDDESQPCGYKSLREEKGDRLLNSKFGRSLSKSYEELRKFNGLEKESDKLQQQKKLEEVALDLLSGYWDNRLSKSHDLCSKEKINEDLFELDHLSLIGNELPVYETTQFDN</sequence>
<evidence type="ECO:0000256" key="7">
    <source>
        <dbReference type="ARBA" id="ARBA00023294"/>
    </source>
</evidence>
<evidence type="ECO:0000256" key="4">
    <source>
        <dbReference type="ARBA" id="ARBA00022448"/>
    </source>
</evidence>
<evidence type="ECO:0000256" key="8">
    <source>
        <dbReference type="SAM" id="MobiDB-lite"/>
    </source>
</evidence>
<protein>
    <submittedName>
        <fullName evidence="9">Uncharacterized protein</fullName>
    </submittedName>
</protein>
<evidence type="ECO:0000313" key="10">
    <source>
        <dbReference type="Proteomes" id="UP000596660"/>
    </source>
</evidence>
<dbReference type="GO" id="GO:0005886">
    <property type="term" value="C:plasma membrane"/>
    <property type="evidence" value="ECO:0007669"/>
    <property type="project" value="UniProtKB-SubCell"/>
</dbReference>
<feature type="region of interest" description="Disordered" evidence="8">
    <location>
        <begin position="56"/>
        <end position="98"/>
    </location>
</feature>
<keyword evidence="7" id="KW-0927">Auxin signaling pathway</keyword>
<dbReference type="Gramene" id="AUR62009095-RA">
    <property type="protein sequence ID" value="AUR62009095-RA:cds"/>
    <property type="gene ID" value="AUR62009095"/>
</dbReference>
<name>A0A803LB56_CHEQI</name>
<keyword evidence="6" id="KW-0472">Membrane</keyword>
<dbReference type="PANTHER" id="PTHR33541:SF28">
    <property type="entry name" value="PROTEIN BIG GRAIN 1-LIKE A"/>
    <property type="match status" value="1"/>
</dbReference>
<evidence type="ECO:0000256" key="6">
    <source>
        <dbReference type="ARBA" id="ARBA00023136"/>
    </source>
</evidence>
<dbReference type="GO" id="GO:0009734">
    <property type="term" value="P:auxin-activated signaling pathway"/>
    <property type="evidence" value="ECO:0007669"/>
    <property type="project" value="UniProtKB-KW"/>
</dbReference>